<gene>
    <name evidence="2" type="ORF">EAI_08346</name>
</gene>
<dbReference type="AlphaFoldDB" id="E2BJQ8"/>
<feature type="region of interest" description="Disordered" evidence="1">
    <location>
        <begin position="62"/>
        <end position="130"/>
    </location>
</feature>
<sequence length="130" mass="13976">MHSHVHKMTSCDPFIGFGLDLVSRVTNVSRKFALSVSTPSADNSGRSCHKLMQLPADVCAKSQELEGSGTGDARNGAQNSSIQMPQKSGGVEAVSGAKSQELEGLRLRNRKGQERDSGSQHPNAAEERRR</sequence>
<accession>E2BJQ8</accession>
<feature type="compositionally biased region" description="Basic and acidic residues" evidence="1">
    <location>
        <begin position="100"/>
        <end position="130"/>
    </location>
</feature>
<dbReference type="EMBL" id="GL448616">
    <property type="protein sequence ID" value="EFN84066.1"/>
    <property type="molecule type" value="Genomic_DNA"/>
</dbReference>
<protein>
    <submittedName>
        <fullName evidence="2">Uncharacterized protein</fullName>
    </submittedName>
</protein>
<proteinExistence type="predicted"/>
<evidence type="ECO:0000313" key="3">
    <source>
        <dbReference type="Proteomes" id="UP000008237"/>
    </source>
</evidence>
<keyword evidence="3" id="KW-1185">Reference proteome</keyword>
<evidence type="ECO:0000313" key="2">
    <source>
        <dbReference type="EMBL" id="EFN84066.1"/>
    </source>
</evidence>
<feature type="compositionally biased region" description="Polar residues" evidence="1">
    <location>
        <begin position="76"/>
        <end position="86"/>
    </location>
</feature>
<organism evidence="3">
    <name type="scientific">Harpegnathos saltator</name>
    <name type="common">Jerdon's jumping ant</name>
    <dbReference type="NCBI Taxonomy" id="610380"/>
    <lineage>
        <taxon>Eukaryota</taxon>
        <taxon>Metazoa</taxon>
        <taxon>Ecdysozoa</taxon>
        <taxon>Arthropoda</taxon>
        <taxon>Hexapoda</taxon>
        <taxon>Insecta</taxon>
        <taxon>Pterygota</taxon>
        <taxon>Neoptera</taxon>
        <taxon>Endopterygota</taxon>
        <taxon>Hymenoptera</taxon>
        <taxon>Apocrita</taxon>
        <taxon>Aculeata</taxon>
        <taxon>Formicoidea</taxon>
        <taxon>Formicidae</taxon>
        <taxon>Ponerinae</taxon>
        <taxon>Ponerini</taxon>
        <taxon>Harpegnathos</taxon>
    </lineage>
</organism>
<name>E2BJQ8_HARSA</name>
<dbReference type="Proteomes" id="UP000008237">
    <property type="component" value="Unassembled WGS sequence"/>
</dbReference>
<evidence type="ECO:0000256" key="1">
    <source>
        <dbReference type="SAM" id="MobiDB-lite"/>
    </source>
</evidence>
<reference evidence="2 3" key="1">
    <citation type="journal article" date="2010" name="Science">
        <title>Genomic comparison of the ants Camponotus floridanus and Harpegnathos saltator.</title>
        <authorList>
            <person name="Bonasio R."/>
            <person name="Zhang G."/>
            <person name="Ye C."/>
            <person name="Mutti N.S."/>
            <person name="Fang X."/>
            <person name="Qin N."/>
            <person name="Donahue G."/>
            <person name="Yang P."/>
            <person name="Li Q."/>
            <person name="Li C."/>
            <person name="Zhang P."/>
            <person name="Huang Z."/>
            <person name="Berger S.L."/>
            <person name="Reinberg D."/>
            <person name="Wang J."/>
            <person name="Liebig J."/>
        </authorList>
    </citation>
    <scope>NUCLEOTIDE SEQUENCE [LARGE SCALE GENOMIC DNA]</scope>
    <source>
        <strain evidence="2 3">R22 G/1</strain>
    </source>
</reference>
<dbReference type="InParanoid" id="E2BJQ8"/>